<evidence type="ECO:0000256" key="3">
    <source>
        <dbReference type="ARBA" id="ARBA00022679"/>
    </source>
</evidence>
<keyword evidence="15" id="KW-1133">Transmembrane helix</keyword>
<evidence type="ECO:0000259" key="18">
    <source>
        <dbReference type="PROSITE" id="PS50927"/>
    </source>
</evidence>
<dbReference type="PROSITE" id="PS50948">
    <property type="entry name" value="PAN"/>
    <property type="match status" value="1"/>
</dbReference>
<keyword evidence="6 13" id="KW-0418">Kinase</keyword>
<sequence>MISVEELLFFALSVFCLIQKIGCVSDTITVTQLIKDGETIISSGGSFEMGFFSPSNSKNRYVGIWYKNIPIQTVVWVANREVPLNNTAGVLQVIKPGHLVLRNDTNNIIWSSNSSWSVQNPVAQLLDSGNLVVKDANDHLGNFLWQSFNYPSDTFLPGMKLGWNFVTGLEVYLSSWKNYEDPAPGEYTYNYDPSGYPQKFVKSGSVIEFRTGPWNGIGFSGVPILRKNPIFSYRVVFNEMELYFTYELLGSVVTRFTLSQSGVGQRWMWDDQARSWKLYLSIPADRCDSYAICGAYGSCDIGNSAICGCLDKFEPKNPEEWAKGDSSNGCTRNVQLDCHSGDGFLKYSGYKLPDTRNSSFSKNISLEECETICLKNCTCTAYSSLDITNGGSGCLLWFGDLIDMKVMPEVGQDIYVRMPSSESGSLHGPDGKKGLILAIGLSLPLGMVLIGSLSLILYIWRRKNKLQKQKNSEMARDINDKKYTSERHKKDLELPLFDLSRIIKATNNFSSDNKLGEGGYGPVYKGVLEEGQEVAVKRLSETSRQGLDEFKNELICIAKLQHRNHVKLLGCCIEGMEKILIYEYMPNKSLDLFIFDPIRSKLLDWPRRFHIIQGIARGILYLHQDSRLRIIHRDLKASNVLLDVDMNPKISDFGTARSFGGNETGANTSRVVGTHGYLSPEYAVDGLFSVKSDVFSFGVVLLEIISGKRNRGFYHHDHHHNLLGHAWMLYKEERALEIVDCHLLGSPFSSLEVLRAIHVGLLCVQKCPDDRPSMSSVVFMLGNEGLLPEAKQPGFFTERYVLNSENSSNTNASSSSKGEITITLVEPR</sequence>
<keyword evidence="21" id="KW-1185">Reference proteome</keyword>
<feature type="signal peptide" evidence="16">
    <location>
        <begin position="1"/>
        <end position="23"/>
    </location>
</feature>
<gene>
    <name evidence="20" type="ORF">ACH5RR_037762</name>
</gene>
<evidence type="ECO:0000256" key="14">
    <source>
        <dbReference type="SAM" id="MobiDB-lite"/>
    </source>
</evidence>
<evidence type="ECO:0000256" key="6">
    <source>
        <dbReference type="ARBA" id="ARBA00022777"/>
    </source>
</evidence>
<feature type="transmembrane region" description="Helical" evidence="15">
    <location>
        <begin position="435"/>
        <end position="460"/>
    </location>
</feature>
<dbReference type="PROSITE" id="PS00108">
    <property type="entry name" value="PROTEIN_KINASE_ST"/>
    <property type="match status" value="1"/>
</dbReference>
<dbReference type="SMART" id="SM00108">
    <property type="entry name" value="B_lectin"/>
    <property type="match status" value="1"/>
</dbReference>
<dbReference type="InterPro" id="IPR008271">
    <property type="entry name" value="Ser/Thr_kinase_AS"/>
</dbReference>
<feature type="domain" description="Bulb-type lectin" evidence="18">
    <location>
        <begin position="25"/>
        <end position="146"/>
    </location>
</feature>
<dbReference type="PROSITE" id="PS50927">
    <property type="entry name" value="BULB_LECTIN"/>
    <property type="match status" value="1"/>
</dbReference>
<dbReference type="GO" id="GO:0004674">
    <property type="term" value="F:protein serine/threonine kinase activity"/>
    <property type="evidence" value="ECO:0007669"/>
    <property type="project" value="UniProtKB-KW"/>
</dbReference>
<dbReference type="SUPFAM" id="SSF56112">
    <property type="entry name" value="Protein kinase-like (PK-like)"/>
    <property type="match status" value="1"/>
</dbReference>
<dbReference type="GO" id="GO:0005524">
    <property type="term" value="F:ATP binding"/>
    <property type="evidence" value="ECO:0007669"/>
    <property type="project" value="UniProtKB-KW"/>
</dbReference>
<evidence type="ECO:0000256" key="2">
    <source>
        <dbReference type="ARBA" id="ARBA00022553"/>
    </source>
</evidence>
<evidence type="ECO:0000256" key="1">
    <source>
        <dbReference type="ARBA" id="ARBA00022527"/>
    </source>
</evidence>
<evidence type="ECO:0000256" key="13">
    <source>
        <dbReference type="PIRNR" id="PIRNR000641"/>
    </source>
</evidence>
<evidence type="ECO:0000259" key="17">
    <source>
        <dbReference type="PROSITE" id="PS50011"/>
    </source>
</evidence>
<feature type="chain" id="PRO_5044742467" description="Receptor-like serine/threonine-protein kinase" evidence="16">
    <location>
        <begin position="24"/>
        <end position="828"/>
    </location>
</feature>
<evidence type="ECO:0000256" key="8">
    <source>
        <dbReference type="ARBA" id="ARBA00023157"/>
    </source>
</evidence>
<evidence type="ECO:0000256" key="11">
    <source>
        <dbReference type="ARBA" id="ARBA00047899"/>
    </source>
</evidence>
<dbReference type="PROSITE" id="PS50011">
    <property type="entry name" value="PROTEIN_KINASE_DOM"/>
    <property type="match status" value="1"/>
</dbReference>
<dbReference type="SMART" id="SM00220">
    <property type="entry name" value="S_TKc"/>
    <property type="match status" value="1"/>
</dbReference>
<accession>A0ABD2YCM4</accession>
<feature type="domain" description="Protein kinase" evidence="17">
    <location>
        <begin position="509"/>
        <end position="786"/>
    </location>
</feature>
<feature type="region of interest" description="Disordered" evidence="14">
    <location>
        <begin position="805"/>
        <end position="828"/>
    </location>
</feature>
<dbReference type="Pfam" id="PF00954">
    <property type="entry name" value="S_locus_glycop"/>
    <property type="match status" value="1"/>
</dbReference>
<feature type="compositionally biased region" description="Low complexity" evidence="14">
    <location>
        <begin position="805"/>
        <end position="816"/>
    </location>
</feature>
<keyword evidence="15" id="KW-0472">Membrane</keyword>
<evidence type="ECO:0000256" key="15">
    <source>
        <dbReference type="SAM" id="Phobius"/>
    </source>
</evidence>
<dbReference type="CDD" id="cd01098">
    <property type="entry name" value="PAN_AP_plant"/>
    <property type="match status" value="1"/>
</dbReference>
<name>A0ABD2YCM4_9GENT</name>
<keyword evidence="7 13" id="KW-0067">ATP-binding</keyword>
<dbReference type="Pfam" id="PF07714">
    <property type="entry name" value="PK_Tyr_Ser-Thr"/>
    <property type="match status" value="1"/>
</dbReference>
<dbReference type="FunFam" id="1.10.510.10:FF:000060">
    <property type="entry name" value="G-type lectin S-receptor-like serine/threonine-protein kinase"/>
    <property type="match status" value="1"/>
</dbReference>
<dbReference type="PANTHER" id="PTHR32444:SF183">
    <property type="entry name" value="APPLE DOMAIN-CONTAINING PROTEIN"/>
    <property type="match status" value="1"/>
</dbReference>
<evidence type="ECO:0000256" key="10">
    <source>
        <dbReference type="ARBA" id="ARBA00023180"/>
    </source>
</evidence>
<dbReference type="InterPro" id="IPR011009">
    <property type="entry name" value="Kinase-like_dom_sf"/>
</dbReference>
<feature type="domain" description="Apple" evidence="19">
    <location>
        <begin position="338"/>
        <end position="419"/>
    </location>
</feature>
<dbReference type="FunFam" id="3.30.200.20:FF:000195">
    <property type="entry name" value="G-type lectin S-receptor-like serine/threonine-protein kinase"/>
    <property type="match status" value="1"/>
</dbReference>
<dbReference type="EC" id="2.7.11.1" evidence="13"/>
<evidence type="ECO:0000313" key="20">
    <source>
        <dbReference type="EMBL" id="KAL3503313.1"/>
    </source>
</evidence>
<dbReference type="Proteomes" id="UP001630127">
    <property type="component" value="Unassembled WGS sequence"/>
</dbReference>
<dbReference type="InterPro" id="IPR001480">
    <property type="entry name" value="Bulb-type_lectin_dom"/>
</dbReference>
<keyword evidence="5 13" id="KW-0547">Nucleotide-binding</keyword>
<dbReference type="InterPro" id="IPR036426">
    <property type="entry name" value="Bulb-type_lectin_dom_sf"/>
</dbReference>
<evidence type="ECO:0000256" key="4">
    <source>
        <dbReference type="ARBA" id="ARBA00022729"/>
    </source>
</evidence>
<evidence type="ECO:0000259" key="19">
    <source>
        <dbReference type="PROSITE" id="PS50948"/>
    </source>
</evidence>
<dbReference type="InterPro" id="IPR000719">
    <property type="entry name" value="Prot_kinase_dom"/>
</dbReference>
<dbReference type="PIRSF" id="PIRSF000641">
    <property type="entry name" value="SRK"/>
    <property type="match status" value="1"/>
</dbReference>
<organism evidence="20 21">
    <name type="scientific">Cinchona calisaya</name>
    <dbReference type="NCBI Taxonomy" id="153742"/>
    <lineage>
        <taxon>Eukaryota</taxon>
        <taxon>Viridiplantae</taxon>
        <taxon>Streptophyta</taxon>
        <taxon>Embryophyta</taxon>
        <taxon>Tracheophyta</taxon>
        <taxon>Spermatophyta</taxon>
        <taxon>Magnoliopsida</taxon>
        <taxon>eudicotyledons</taxon>
        <taxon>Gunneridae</taxon>
        <taxon>Pentapetalae</taxon>
        <taxon>asterids</taxon>
        <taxon>lamiids</taxon>
        <taxon>Gentianales</taxon>
        <taxon>Rubiaceae</taxon>
        <taxon>Cinchonoideae</taxon>
        <taxon>Cinchoneae</taxon>
        <taxon>Cinchona</taxon>
    </lineage>
</organism>
<dbReference type="InterPro" id="IPR001245">
    <property type="entry name" value="Ser-Thr/Tyr_kinase_cat_dom"/>
</dbReference>
<evidence type="ECO:0000313" key="21">
    <source>
        <dbReference type="Proteomes" id="UP001630127"/>
    </source>
</evidence>
<proteinExistence type="inferred from homology"/>
<dbReference type="FunFam" id="2.90.10.10:FF:000004">
    <property type="entry name" value="G-type lectin S-receptor-like serine/threonine-protein kinase"/>
    <property type="match status" value="1"/>
</dbReference>
<dbReference type="AlphaFoldDB" id="A0ABD2YCM4"/>
<dbReference type="InterPro" id="IPR000858">
    <property type="entry name" value="S_locus_glycoprot_dom"/>
</dbReference>
<dbReference type="Gene3D" id="3.50.4.10">
    <property type="entry name" value="Hepatocyte Growth Factor"/>
    <property type="match status" value="1"/>
</dbReference>
<dbReference type="SMART" id="SM00473">
    <property type="entry name" value="PAN_AP"/>
    <property type="match status" value="1"/>
</dbReference>
<comment type="catalytic activity">
    <reaction evidence="11 13">
        <text>L-threonyl-[protein] + ATP = O-phospho-L-threonyl-[protein] + ADP + H(+)</text>
        <dbReference type="Rhea" id="RHEA:46608"/>
        <dbReference type="Rhea" id="RHEA-COMP:11060"/>
        <dbReference type="Rhea" id="RHEA-COMP:11605"/>
        <dbReference type="ChEBI" id="CHEBI:15378"/>
        <dbReference type="ChEBI" id="CHEBI:30013"/>
        <dbReference type="ChEBI" id="CHEBI:30616"/>
        <dbReference type="ChEBI" id="CHEBI:61977"/>
        <dbReference type="ChEBI" id="CHEBI:456216"/>
        <dbReference type="EC" id="2.7.11.1"/>
    </reaction>
</comment>
<evidence type="ECO:0000256" key="9">
    <source>
        <dbReference type="ARBA" id="ARBA00023170"/>
    </source>
</evidence>
<dbReference type="Pfam" id="PF08276">
    <property type="entry name" value="PAN_2"/>
    <property type="match status" value="1"/>
</dbReference>
<dbReference type="InterPro" id="IPR024171">
    <property type="entry name" value="SRK-like_kinase"/>
</dbReference>
<dbReference type="SUPFAM" id="SSF51110">
    <property type="entry name" value="alpha-D-mannose-specific plant lectins"/>
    <property type="match status" value="1"/>
</dbReference>
<dbReference type="Gene3D" id="1.10.510.10">
    <property type="entry name" value="Transferase(Phosphotransferase) domain 1"/>
    <property type="match status" value="1"/>
</dbReference>
<dbReference type="Pfam" id="PF01453">
    <property type="entry name" value="B_lectin"/>
    <property type="match status" value="1"/>
</dbReference>
<keyword evidence="2" id="KW-0597">Phosphoprotein</keyword>
<comment type="similarity">
    <text evidence="13">Belongs to the protein kinase superfamily. Ser/Thr protein kinase family.</text>
</comment>
<dbReference type="Gene3D" id="3.30.200.20">
    <property type="entry name" value="Phosphorylase Kinase, domain 1"/>
    <property type="match status" value="1"/>
</dbReference>
<comment type="catalytic activity">
    <reaction evidence="12 13">
        <text>L-seryl-[protein] + ATP = O-phospho-L-seryl-[protein] + ADP + H(+)</text>
        <dbReference type="Rhea" id="RHEA:17989"/>
        <dbReference type="Rhea" id="RHEA-COMP:9863"/>
        <dbReference type="Rhea" id="RHEA-COMP:11604"/>
        <dbReference type="ChEBI" id="CHEBI:15378"/>
        <dbReference type="ChEBI" id="CHEBI:29999"/>
        <dbReference type="ChEBI" id="CHEBI:30616"/>
        <dbReference type="ChEBI" id="CHEBI:83421"/>
        <dbReference type="ChEBI" id="CHEBI:456216"/>
        <dbReference type="EC" id="2.7.11.1"/>
    </reaction>
</comment>
<keyword evidence="9" id="KW-0675">Receptor</keyword>
<dbReference type="Gene3D" id="2.90.10.10">
    <property type="entry name" value="Bulb-type lectin domain"/>
    <property type="match status" value="1"/>
</dbReference>
<evidence type="ECO:0000256" key="5">
    <source>
        <dbReference type="ARBA" id="ARBA00022741"/>
    </source>
</evidence>
<dbReference type="EMBL" id="JBJUIK010000015">
    <property type="protein sequence ID" value="KAL3503313.1"/>
    <property type="molecule type" value="Genomic_DNA"/>
</dbReference>
<protein>
    <recommendedName>
        <fullName evidence="13">Receptor-like serine/threonine-protein kinase</fullName>
        <ecNumber evidence="13">2.7.11.1</ecNumber>
    </recommendedName>
</protein>
<dbReference type="PANTHER" id="PTHR32444">
    <property type="entry name" value="BULB-TYPE LECTIN DOMAIN-CONTAINING PROTEIN"/>
    <property type="match status" value="1"/>
</dbReference>
<keyword evidence="1 13" id="KW-0723">Serine/threonine-protein kinase</keyword>
<dbReference type="CDD" id="cd14066">
    <property type="entry name" value="STKc_IRAK"/>
    <property type="match status" value="1"/>
</dbReference>
<keyword evidence="8" id="KW-1015">Disulfide bond</keyword>
<keyword evidence="15" id="KW-0812">Transmembrane</keyword>
<keyword evidence="4 16" id="KW-0732">Signal</keyword>
<dbReference type="FunFam" id="3.50.4.10:FF:000002">
    <property type="entry name" value="G-type lectin S-receptor-like serine/threonine-protein kinase"/>
    <property type="match status" value="1"/>
</dbReference>
<comment type="caution">
    <text evidence="20">The sequence shown here is derived from an EMBL/GenBank/DDBJ whole genome shotgun (WGS) entry which is preliminary data.</text>
</comment>
<dbReference type="InterPro" id="IPR003609">
    <property type="entry name" value="Pan_app"/>
</dbReference>
<keyword evidence="3 13" id="KW-0808">Transferase</keyword>
<dbReference type="CDD" id="cd00028">
    <property type="entry name" value="B_lectin"/>
    <property type="match status" value="1"/>
</dbReference>
<evidence type="ECO:0000256" key="7">
    <source>
        <dbReference type="ARBA" id="ARBA00022840"/>
    </source>
</evidence>
<keyword evidence="10" id="KW-0325">Glycoprotein</keyword>
<evidence type="ECO:0000256" key="16">
    <source>
        <dbReference type="SAM" id="SignalP"/>
    </source>
</evidence>
<evidence type="ECO:0000256" key="12">
    <source>
        <dbReference type="ARBA" id="ARBA00048679"/>
    </source>
</evidence>
<reference evidence="20 21" key="1">
    <citation type="submission" date="2024-11" db="EMBL/GenBank/DDBJ databases">
        <title>A near-complete genome assembly of Cinchona calisaya.</title>
        <authorList>
            <person name="Lian D.C."/>
            <person name="Zhao X.W."/>
            <person name="Wei L."/>
        </authorList>
    </citation>
    <scope>NUCLEOTIDE SEQUENCE [LARGE SCALE GENOMIC DNA]</scope>
    <source>
        <tissue evidence="20">Nenye</tissue>
    </source>
</reference>